<accession>A0A0M0JFV8</accession>
<evidence type="ECO:0000256" key="1">
    <source>
        <dbReference type="SAM" id="Coils"/>
    </source>
</evidence>
<evidence type="ECO:0000256" key="2">
    <source>
        <dbReference type="SAM" id="MobiDB-lite"/>
    </source>
</evidence>
<feature type="compositionally biased region" description="Basic and acidic residues" evidence="2">
    <location>
        <begin position="473"/>
        <end position="500"/>
    </location>
</feature>
<feature type="compositionally biased region" description="Basic and acidic residues" evidence="2">
    <location>
        <begin position="141"/>
        <end position="156"/>
    </location>
</feature>
<keyword evidence="1" id="KW-0175">Coiled coil</keyword>
<reference evidence="4" key="1">
    <citation type="journal article" date="2015" name="PLoS Genet.">
        <title>Genome Sequence and Transcriptome Analyses of Chrysochromulina tobin: Metabolic Tools for Enhanced Algal Fitness in the Prominent Order Prymnesiales (Haptophyceae).</title>
        <authorList>
            <person name="Hovde B.T."/>
            <person name="Deodato C.R."/>
            <person name="Hunsperger H.M."/>
            <person name="Ryken S.A."/>
            <person name="Yost W."/>
            <person name="Jha R.K."/>
            <person name="Patterson J."/>
            <person name="Monnat R.J. Jr."/>
            <person name="Barlow S.B."/>
            <person name="Starkenburg S.R."/>
            <person name="Cattolico R.A."/>
        </authorList>
    </citation>
    <scope>NUCLEOTIDE SEQUENCE</scope>
    <source>
        <strain evidence="4">CCMP291</strain>
    </source>
</reference>
<feature type="coiled-coil region" evidence="1">
    <location>
        <begin position="25"/>
        <end position="69"/>
    </location>
</feature>
<dbReference type="Proteomes" id="UP000037460">
    <property type="component" value="Unassembled WGS sequence"/>
</dbReference>
<evidence type="ECO:0000313" key="4">
    <source>
        <dbReference type="Proteomes" id="UP000037460"/>
    </source>
</evidence>
<proteinExistence type="predicted"/>
<comment type="caution">
    <text evidence="3">The sequence shown here is derived from an EMBL/GenBank/DDBJ whole genome shotgun (WGS) entry which is preliminary data.</text>
</comment>
<gene>
    <name evidence="3" type="ORF">Ctob_001197</name>
</gene>
<dbReference type="EMBL" id="JWZX01002988">
    <property type="protein sequence ID" value="KOO25345.1"/>
    <property type="molecule type" value="Genomic_DNA"/>
</dbReference>
<feature type="compositionally biased region" description="Low complexity" evidence="2">
    <location>
        <begin position="449"/>
        <end position="458"/>
    </location>
</feature>
<feature type="region of interest" description="Disordered" evidence="2">
    <location>
        <begin position="428"/>
        <end position="500"/>
    </location>
</feature>
<evidence type="ECO:0000313" key="3">
    <source>
        <dbReference type="EMBL" id="KOO25345.1"/>
    </source>
</evidence>
<feature type="region of interest" description="Disordered" evidence="2">
    <location>
        <begin position="74"/>
        <end position="101"/>
    </location>
</feature>
<organism evidence="3 4">
    <name type="scientific">Chrysochromulina tobinii</name>
    <dbReference type="NCBI Taxonomy" id="1460289"/>
    <lineage>
        <taxon>Eukaryota</taxon>
        <taxon>Haptista</taxon>
        <taxon>Haptophyta</taxon>
        <taxon>Prymnesiophyceae</taxon>
        <taxon>Prymnesiales</taxon>
        <taxon>Chrysochromulinaceae</taxon>
        <taxon>Chrysochromulina</taxon>
    </lineage>
</organism>
<name>A0A0M0JFV8_9EUKA</name>
<dbReference type="AlphaFoldDB" id="A0A0M0JFV8"/>
<feature type="region of interest" description="Disordered" evidence="2">
    <location>
        <begin position="136"/>
        <end position="219"/>
    </location>
</feature>
<keyword evidence="4" id="KW-1185">Reference proteome</keyword>
<sequence>MAALNEDATWSAGPFAHEESQLSLQLQLEQAMAALQTERARVEAEANKHAQAEARLSQLESELEKLRPRVSCAAPDSACAPHTSSTVWSDDPTPLRSSRSAAGLSQLKLQLNLSELRGEREKLQRAISQLQPSVEHVLSAFDRDPRDGMTPRDTPRSAESVQETPLSDWESTSSSALSSDRTVLATEPADTPLPRISLLSPSATGSRDPRSKDASASLEYDPPIEPLLRTARDRGDEIAIELKGLGDKVCQDVCRAGDAVGENVAKFGDAVGENVAKLGDAVGENVTKVGDSIGNRLLRVLACTPRDVRGPGEVPVERMYLFHNGQARDGKRAVAGSKGLVAGSKGLGWGDKLGEERAKLEAQIGRLVGMGQNLGLNVREMAAAVKSDMDGQLAPIASLAASEWEQITSEWDQKAKEAGMKLREMVADGRQAGRSRKPTDRPPSDTATESRPSEGGSSHSREGGESRRRRPKTRDGREGRAEGREGRETREAREARAQPA</sequence>
<feature type="compositionally biased region" description="Low complexity" evidence="2">
    <location>
        <begin position="167"/>
        <end position="179"/>
    </location>
</feature>
<protein>
    <submittedName>
        <fullName evidence="3">Uncharacterized protein</fullName>
    </submittedName>
</protein>